<keyword evidence="1" id="KW-0472">Membrane</keyword>
<evidence type="ECO:0000313" key="4">
    <source>
        <dbReference type="Proteomes" id="UP000315700"/>
    </source>
</evidence>
<dbReference type="Proteomes" id="UP000315700">
    <property type="component" value="Chromosome"/>
</dbReference>
<dbReference type="RefSeq" id="WP_145034802.1">
    <property type="nucleotide sequence ID" value="NZ_CP036271.1"/>
</dbReference>
<name>A0A517SMW3_9PLAN</name>
<feature type="transmembrane region" description="Helical" evidence="1">
    <location>
        <begin position="21"/>
        <end position="41"/>
    </location>
</feature>
<protein>
    <recommendedName>
        <fullName evidence="2">Putative Flp pilus-assembly TadG-like N-terminal domain-containing protein</fullName>
    </recommendedName>
</protein>
<dbReference type="AlphaFoldDB" id="A0A517SMW3"/>
<reference evidence="3 4" key="1">
    <citation type="submission" date="2019-02" db="EMBL/GenBank/DDBJ databases">
        <title>Deep-cultivation of Planctomycetes and their phenomic and genomic characterization uncovers novel biology.</title>
        <authorList>
            <person name="Wiegand S."/>
            <person name="Jogler M."/>
            <person name="Boedeker C."/>
            <person name="Pinto D."/>
            <person name="Vollmers J."/>
            <person name="Rivas-Marin E."/>
            <person name="Kohn T."/>
            <person name="Peeters S.H."/>
            <person name="Heuer A."/>
            <person name="Rast P."/>
            <person name="Oberbeckmann S."/>
            <person name="Bunk B."/>
            <person name="Jeske O."/>
            <person name="Meyerdierks A."/>
            <person name="Storesund J.E."/>
            <person name="Kallscheuer N."/>
            <person name="Luecker S."/>
            <person name="Lage O.M."/>
            <person name="Pohl T."/>
            <person name="Merkel B.J."/>
            <person name="Hornburger P."/>
            <person name="Mueller R.-W."/>
            <person name="Bruemmer F."/>
            <person name="Labrenz M."/>
            <person name="Spormann A.M."/>
            <person name="Op den Camp H."/>
            <person name="Overmann J."/>
            <person name="Amann R."/>
            <person name="Jetten M.S.M."/>
            <person name="Mascher T."/>
            <person name="Medema M.H."/>
            <person name="Devos D.P."/>
            <person name="Kaster A.-K."/>
            <person name="Ovreas L."/>
            <person name="Rohde M."/>
            <person name="Galperin M.Y."/>
            <person name="Jogler C."/>
        </authorList>
    </citation>
    <scope>NUCLEOTIDE SEQUENCE [LARGE SCALE GENOMIC DNA]</scope>
    <source>
        <strain evidence="3 4">Pan44</strain>
    </source>
</reference>
<dbReference type="OrthoDB" id="260382at2"/>
<proteinExistence type="predicted"/>
<dbReference type="Pfam" id="PF13400">
    <property type="entry name" value="Tad"/>
    <property type="match status" value="1"/>
</dbReference>
<keyword evidence="1" id="KW-1133">Transmembrane helix</keyword>
<gene>
    <name evidence="3" type="ORF">Pan44_55240</name>
</gene>
<evidence type="ECO:0000313" key="3">
    <source>
        <dbReference type="EMBL" id="QDT57455.1"/>
    </source>
</evidence>
<dbReference type="InterPro" id="IPR028087">
    <property type="entry name" value="Tad_N"/>
</dbReference>
<sequence length="493" mass="51914">MHRSPSISTGIERSSAPRSGKLLVLFAVLIPSILAVAGLVLDGGLLTAASRKAQHAADAAASAAAAEIAYGEASPASVAERYIKVLNQLPNATVTTHVPPTVGEYAGDEDHVEVIVTVPVQTHLMRFGGTDSVRVRAVAGRQVTTAPAALVILDPDPPELNLLGLPISLPSVMPLLGGLEVLGLGAVRVDGAIHVNNSWGGFDENGDRIGRRGLRRACSCTPLLPLTRVRCRDLRVVGGVDNPDCYQPFTGGGELPLKANRFPVPDPYANVPPPSVASDSTNVDTTYRGAPTVIGIPLIGPPTTLRPGVYDWIQIVSGRVIFEPGIYIIRGKNPLTQISLNMLAGEVQADGVMFYVTDTTSYSSATGLPDAAEGETDPGNPGVLSLVPSVLIDTALPGNRFSGLNSPGSPYHGMLLMQRRMDRRPILLIRQALLGNVEFGGNIYAKWGHVILTGNGTFRSGIVCGSLRILDVLNCLIDPADPLPAAKDVFLLE</sequence>
<dbReference type="KEGG" id="ccos:Pan44_55240"/>
<organism evidence="3 4">
    <name type="scientific">Caulifigura coniformis</name>
    <dbReference type="NCBI Taxonomy" id="2527983"/>
    <lineage>
        <taxon>Bacteria</taxon>
        <taxon>Pseudomonadati</taxon>
        <taxon>Planctomycetota</taxon>
        <taxon>Planctomycetia</taxon>
        <taxon>Planctomycetales</taxon>
        <taxon>Planctomycetaceae</taxon>
        <taxon>Caulifigura</taxon>
    </lineage>
</organism>
<keyword evidence="1" id="KW-0812">Transmembrane</keyword>
<dbReference type="EMBL" id="CP036271">
    <property type="protein sequence ID" value="QDT57455.1"/>
    <property type="molecule type" value="Genomic_DNA"/>
</dbReference>
<keyword evidence="4" id="KW-1185">Reference proteome</keyword>
<evidence type="ECO:0000259" key="2">
    <source>
        <dbReference type="Pfam" id="PF13400"/>
    </source>
</evidence>
<accession>A0A517SMW3</accession>
<feature type="domain" description="Putative Flp pilus-assembly TadG-like N-terminal" evidence="2">
    <location>
        <begin position="23"/>
        <end position="66"/>
    </location>
</feature>
<dbReference type="InParanoid" id="A0A517SMW3"/>
<evidence type="ECO:0000256" key="1">
    <source>
        <dbReference type="SAM" id="Phobius"/>
    </source>
</evidence>